<comment type="subcellular location">
    <subcellularLocation>
        <location evidence="1 5">Cytoplasm</location>
    </subcellularLocation>
</comment>
<dbReference type="GO" id="GO:0006282">
    <property type="term" value="P:regulation of DNA repair"/>
    <property type="evidence" value="ECO:0007669"/>
    <property type="project" value="UniProtKB-UniRule"/>
</dbReference>
<comment type="function">
    <text evidence="5">Modulates RecA activity.</text>
</comment>
<evidence type="ECO:0000259" key="7">
    <source>
        <dbReference type="Pfam" id="PF21981"/>
    </source>
</evidence>
<dbReference type="RefSeq" id="WP_060795976.1">
    <property type="nucleotide sequence ID" value="NZ_KQ956228.1"/>
</dbReference>
<dbReference type="Pfam" id="PF21982">
    <property type="entry name" value="RecX_HTH1"/>
    <property type="match status" value="1"/>
</dbReference>
<evidence type="ECO:0000256" key="5">
    <source>
        <dbReference type="HAMAP-Rule" id="MF_01114"/>
    </source>
</evidence>
<dbReference type="InterPro" id="IPR036388">
    <property type="entry name" value="WH-like_DNA-bd_sf"/>
</dbReference>
<dbReference type="PATRIC" id="fig|1502.174.peg.1902"/>
<dbReference type="EMBL" id="LRPU01000088">
    <property type="protein sequence ID" value="KXA11264.1"/>
    <property type="molecule type" value="Genomic_DNA"/>
</dbReference>
<dbReference type="AlphaFoldDB" id="A0A133N4Q3"/>
<organism evidence="9 10">
    <name type="scientific">Clostridium perfringens</name>
    <dbReference type="NCBI Taxonomy" id="1502"/>
    <lineage>
        <taxon>Bacteria</taxon>
        <taxon>Bacillati</taxon>
        <taxon>Bacillota</taxon>
        <taxon>Clostridia</taxon>
        <taxon>Eubacteriales</taxon>
        <taxon>Clostridiaceae</taxon>
        <taxon>Clostridium</taxon>
    </lineage>
</organism>
<evidence type="ECO:0000256" key="4">
    <source>
        <dbReference type="ARBA" id="ARBA00022490"/>
    </source>
</evidence>
<evidence type="ECO:0000259" key="8">
    <source>
        <dbReference type="Pfam" id="PF21982"/>
    </source>
</evidence>
<evidence type="ECO:0000259" key="6">
    <source>
        <dbReference type="Pfam" id="PF02631"/>
    </source>
</evidence>
<name>A0A133N4Q3_CLOPF</name>
<dbReference type="Pfam" id="PF02631">
    <property type="entry name" value="RecX_HTH2"/>
    <property type="match status" value="1"/>
</dbReference>
<dbReference type="GO" id="GO:0005737">
    <property type="term" value="C:cytoplasm"/>
    <property type="evidence" value="ECO:0007669"/>
    <property type="project" value="UniProtKB-SubCell"/>
</dbReference>
<evidence type="ECO:0000256" key="1">
    <source>
        <dbReference type="ARBA" id="ARBA00004496"/>
    </source>
</evidence>
<reference evidence="9 10" key="1">
    <citation type="submission" date="2016-01" db="EMBL/GenBank/DDBJ databases">
        <authorList>
            <person name="Oliw E.H."/>
        </authorList>
    </citation>
    <scope>NUCLEOTIDE SEQUENCE [LARGE SCALE GENOMIC DNA]</scope>
    <source>
        <strain evidence="9 10">MJR7757A</strain>
    </source>
</reference>
<dbReference type="PANTHER" id="PTHR33602:SF1">
    <property type="entry name" value="REGULATORY PROTEIN RECX FAMILY PROTEIN"/>
    <property type="match status" value="1"/>
</dbReference>
<feature type="domain" description="RecX first three-helical" evidence="8">
    <location>
        <begin position="62"/>
        <end position="101"/>
    </location>
</feature>
<feature type="domain" description="RecX second three-helical" evidence="6">
    <location>
        <begin position="108"/>
        <end position="142"/>
    </location>
</feature>
<dbReference type="InterPro" id="IPR053925">
    <property type="entry name" value="RecX_HTH_3rd"/>
</dbReference>
<dbReference type="InterPro" id="IPR003783">
    <property type="entry name" value="Regulatory_RecX"/>
</dbReference>
<evidence type="ECO:0000256" key="3">
    <source>
        <dbReference type="ARBA" id="ARBA00018111"/>
    </source>
</evidence>
<gene>
    <name evidence="5" type="primary">recX</name>
    <name evidence="9" type="ORF">HMPREF3222_01888</name>
</gene>
<dbReference type="InterPro" id="IPR053924">
    <property type="entry name" value="RecX_HTH_2nd"/>
</dbReference>
<keyword evidence="4 5" id="KW-0963">Cytoplasm</keyword>
<dbReference type="NCBIfam" id="NF001058">
    <property type="entry name" value="PRK00117.4-1"/>
    <property type="match status" value="1"/>
</dbReference>
<dbReference type="PANTHER" id="PTHR33602">
    <property type="entry name" value="REGULATORY PROTEIN RECX FAMILY PROTEIN"/>
    <property type="match status" value="1"/>
</dbReference>
<dbReference type="InterPro" id="IPR053926">
    <property type="entry name" value="RecX_HTH_1st"/>
</dbReference>
<comment type="similarity">
    <text evidence="2 5">Belongs to the RecX family.</text>
</comment>
<accession>A0A133N4Q3</accession>
<proteinExistence type="inferred from homology"/>
<evidence type="ECO:0000313" key="10">
    <source>
        <dbReference type="Proteomes" id="UP000070646"/>
    </source>
</evidence>
<sequence>MGKITSIEVQKRNVNRVNVYVDEAFTFACDAELIYKQGIQKDSIIDVEAIKEIVKEDEFIKCKNSALRTVEKTYKTEKELRDKLAEKGFEEDTIKRTIEFLKEYNLLNDEKYAEMYIKDRLRSQGRNKIKYALIRKGISEDILLDKLSNIDAEDENDTAFKLAEKKYNILKKKESDKYKLSQKLFRFLLSKGYDYDCCNSIVRRLTNNEYME</sequence>
<evidence type="ECO:0000256" key="2">
    <source>
        <dbReference type="ARBA" id="ARBA00009695"/>
    </source>
</evidence>
<dbReference type="Pfam" id="PF21981">
    <property type="entry name" value="RecX_HTH3"/>
    <property type="match status" value="1"/>
</dbReference>
<feature type="domain" description="RecX third three-helical" evidence="7">
    <location>
        <begin position="153"/>
        <end position="201"/>
    </location>
</feature>
<comment type="caution">
    <text evidence="9">The sequence shown here is derived from an EMBL/GenBank/DDBJ whole genome shotgun (WGS) entry which is preliminary data.</text>
</comment>
<protein>
    <recommendedName>
        <fullName evidence="3 5">Regulatory protein RecX</fullName>
    </recommendedName>
</protein>
<dbReference type="Proteomes" id="UP000070646">
    <property type="component" value="Unassembled WGS sequence"/>
</dbReference>
<evidence type="ECO:0000313" key="9">
    <source>
        <dbReference type="EMBL" id="KXA11264.1"/>
    </source>
</evidence>
<dbReference type="Gene3D" id="1.10.10.10">
    <property type="entry name" value="Winged helix-like DNA-binding domain superfamily/Winged helix DNA-binding domain"/>
    <property type="match status" value="3"/>
</dbReference>
<dbReference type="HAMAP" id="MF_01114">
    <property type="entry name" value="RecX"/>
    <property type="match status" value="1"/>
</dbReference>